<dbReference type="Proteomes" id="UP000799092">
    <property type="component" value="Unassembled WGS sequence"/>
</dbReference>
<keyword evidence="2" id="KW-1185">Reference proteome</keyword>
<gene>
    <name evidence="1" type="ORF">GH741_07205</name>
</gene>
<organism evidence="1 2">
    <name type="scientific">Aquibacillus halophilus</name>
    <dbReference type="NCBI Taxonomy" id="930132"/>
    <lineage>
        <taxon>Bacteria</taxon>
        <taxon>Bacillati</taxon>
        <taxon>Bacillota</taxon>
        <taxon>Bacilli</taxon>
        <taxon>Bacillales</taxon>
        <taxon>Bacillaceae</taxon>
        <taxon>Aquibacillus</taxon>
    </lineage>
</organism>
<evidence type="ECO:0000313" key="1">
    <source>
        <dbReference type="EMBL" id="MRH42470.1"/>
    </source>
</evidence>
<evidence type="ECO:0000313" key="2">
    <source>
        <dbReference type="Proteomes" id="UP000799092"/>
    </source>
</evidence>
<dbReference type="RefSeq" id="WP_153736116.1">
    <property type="nucleotide sequence ID" value="NZ_WJNG01000005.1"/>
</dbReference>
<name>A0A6A8DAY9_9BACI</name>
<dbReference type="Pfam" id="PF17326">
    <property type="entry name" value="DUF5365"/>
    <property type="match status" value="1"/>
</dbReference>
<comment type="caution">
    <text evidence="1">The sequence shown here is derived from an EMBL/GenBank/DDBJ whole genome shotgun (WGS) entry which is preliminary data.</text>
</comment>
<dbReference type="InterPro" id="IPR020355">
    <property type="entry name" value="Uncharacterised_YhcU"/>
</dbReference>
<dbReference type="AlphaFoldDB" id="A0A6A8DAY9"/>
<proteinExistence type="predicted"/>
<dbReference type="OrthoDB" id="2966549at2"/>
<reference evidence="1" key="1">
    <citation type="submission" date="2019-11" db="EMBL/GenBank/DDBJ databases">
        <authorList>
            <person name="Li J."/>
        </authorList>
    </citation>
    <scope>NUCLEOTIDE SEQUENCE</scope>
    <source>
        <strain evidence="1">B6B</strain>
    </source>
</reference>
<accession>A0A6A8DAY9</accession>
<dbReference type="EMBL" id="WJNG01000005">
    <property type="protein sequence ID" value="MRH42470.1"/>
    <property type="molecule type" value="Genomic_DNA"/>
</dbReference>
<sequence>MKVITASTPEQHEYVQELIEDLYDEIFPCYFTSDYIQELKNFNLMKMPPDVKELSLAEIMEVTAAIQTISTILKEKANTEKQLNDYKHAFNRNASILSKYQIDFPFQLADFQIEH</sequence>
<protein>
    <submittedName>
        <fullName evidence="1">Uncharacterized protein</fullName>
    </submittedName>
</protein>